<organism evidence="1">
    <name type="scientific">Spirodela intermedia</name>
    <name type="common">Intermediate duckweed</name>
    <dbReference type="NCBI Taxonomy" id="51605"/>
    <lineage>
        <taxon>Eukaryota</taxon>
        <taxon>Viridiplantae</taxon>
        <taxon>Streptophyta</taxon>
        <taxon>Embryophyta</taxon>
        <taxon>Tracheophyta</taxon>
        <taxon>Spermatophyta</taxon>
        <taxon>Magnoliopsida</taxon>
        <taxon>Liliopsida</taxon>
        <taxon>Araceae</taxon>
        <taxon>Lemnoideae</taxon>
        <taxon>Spirodela</taxon>
    </lineage>
</organism>
<accession>A0A7I8JJS4</accession>
<proteinExistence type="predicted"/>
<dbReference type="PANTHER" id="PTHR33618:SF1">
    <property type="entry name" value="LARGE RIBOSOMAL SUBUNIT PROTEIN ML53"/>
    <property type="match status" value="1"/>
</dbReference>
<dbReference type="EMBL" id="LR746277">
    <property type="protein sequence ID" value="CAA7407451.1"/>
    <property type="molecule type" value="Genomic_DNA"/>
</dbReference>
<reference evidence="1" key="1">
    <citation type="submission" date="2019-12" db="EMBL/GenBank/DDBJ databases">
        <authorList>
            <person name="Scholz U."/>
            <person name="Mascher M."/>
            <person name="Fiebig A."/>
        </authorList>
    </citation>
    <scope>NUCLEOTIDE SEQUENCE</scope>
</reference>
<dbReference type="PANTHER" id="PTHR33618">
    <property type="entry name" value="39S RIBOSOMAL PROTEIN L53, MITOCHONDRIAL"/>
    <property type="match status" value="1"/>
</dbReference>
<dbReference type="EMBL" id="LR743601">
    <property type="protein sequence ID" value="CAA2631146.1"/>
    <property type="molecule type" value="Genomic_DNA"/>
</dbReference>
<evidence type="ECO:0000313" key="3">
    <source>
        <dbReference type="Proteomes" id="UP000663760"/>
    </source>
</evidence>
<keyword evidence="3" id="KW-1185">Reference proteome</keyword>
<sequence length="165" mass="18601">MMKLFSRGRFELNALDPRKVRCVEFLAQCDASRNKELSPACRVAVKPCTDVHHPQTTITYVNVTEEVADATSTYAQSLRDHVIEKGRTLSPEKISRKADEHRSVIVPEDKLDVSFPGTEVIPTSLLFRLLVWLADPCVSLFAPFRFFSPPPSSQAFDRLFGADVY</sequence>
<evidence type="ECO:0000313" key="2">
    <source>
        <dbReference type="EMBL" id="CAA7407451.1"/>
    </source>
</evidence>
<name>A0A7I8JJS4_SPIIN</name>
<dbReference type="OrthoDB" id="2012048at2759"/>
<protein>
    <submittedName>
        <fullName evidence="1">Uncharacterized protein</fullName>
    </submittedName>
</protein>
<dbReference type="InterPro" id="IPR052473">
    <property type="entry name" value="mtLSU_mL53"/>
</dbReference>
<evidence type="ECO:0000313" key="1">
    <source>
        <dbReference type="EMBL" id="CAA2631146.1"/>
    </source>
</evidence>
<dbReference type="Proteomes" id="UP000663760">
    <property type="component" value="Chromosome 14"/>
</dbReference>
<gene>
    <name evidence="1" type="ORF">SI7747_14016794</name>
    <name evidence="2" type="ORF">SI8410_14018129</name>
</gene>
<dbReference type="AlphaFoldDB" id="A0A7I8JJS4"/>
<dbReference type="GO" id="GO:0005762">
    <property type="term" value="C:mitochondrial large ribosomal subunit"/>
    <property type="evidence" value="ECO:0007669"/>
    <property type="project" value="TreeGrafter"/>
</dbReference>
<dbReference type="Gene3D" id="3.40.30.10">
    <property type="entry name" value="Glutaredoxin"/>
    <property type="match status" value="1"/>
</dbReference>